<proteinExistence type="predicted"/>
<accession>A0AAU8AXG6</accession>
<dbReference type="EMBL" id="PP511443">
    <property type="protein sequence ID" value="XCD04281.1"/>
    <property type="molecule type" value="Genomic_DNA"/>
</dbReference>
<evidence type="ECO:0000313" key="1">
    <source>
        <dbReference type="EMBL" id="XCD04281.1"/>
    </source>
</evidence>
<protein>
    <submittedName>
        <fullName evidence="1">Uncharacterized protein</fullName>
    </submittedName>
</protein>
<organism evidence="1">
    <name type="scientific">Dulem virus 37</name>
    <dbReference type="NCBI Taxonomy" id="3145755"/>
    <lineage>
        <taxon>Viruses</taxon>
        <taxon>Duplodnaviria</taxon>
        <taxon>Heunggongvirae</taxon>
        <taxon>Uroviricota</taxon>
        <taxon>Caudoviricetes</taxon>
    </lineage>
</organism>
<reference evidence="1" key="1">
    <citation type="submission" date="2024-03" db="EMBL/GenBank/DDBJ databases">
        <title>Diverse circular DNA viruses in blood, oral, and fecal samples of captive lemurs.</title>
        <authorList>
            <person name="Paietta E.N."/>
            <person name="Kraberger S."/>
            <person name="Lund M.C."/>
            <person name="Custer J.M."/>
            <person name="Vargas K.M."/>
            <person name="Ehmke E.E."/>
            <person name="Yoder A.D."/>
            <person name="Varsani A."/>
        </authorList>
    </citation>
    <scope>NUCLEOTIDE SEQUENCE</scope>
    <source>
        <strain evidence="1">Duke_22FF_208</strain>
    </source>
</reference>
<name>A0AAU8AXG6_9CAUD</name>
<sequence length="127" mass="14644">MATDKIFPLNLAKNTEELRKLILENPDLPIVILVSEDANSGDYGWQYCAKISVCIEQILDCEVPFSEYIQTDKDEFEERLEEWLWDALSSNSKGSTLTEEEFQELLAAEKEKYGQYWKKVIAISADN</sequence>